<protein>
    <submittedName>
        <fullName evidence="1">Uncharacterized protein</fullName>
    </submittedName>
</protein>
<organism evidence="1">
    <name type="scientific">marine metagenome</name>
    <dbReference type="NCBI Taxonomy" id="408172"/>
    <lineage>
        <taxon>unclassified sequences</taxon>
        <taxon>metagenomes</taxon>
        <taxon>ecological metagenomes</taxon>
    </lineage>
</organism>
<dbReference type="EMBL" id="UINC01137033">
    <property type="protein sequence ID" value="SVD22133.1"/>
    <property type="molecule type" value="Genomic_DNA"/>
</dbReference>
<feature type="non-terminal residue" evidence="1">
    <location>
        <position position="1"/>
    </location>
</feature>
<dbReference type="AlphaFoldDB" id="A0A382TJI8"/>
<evidence type="ECO:0000313" key="1">
    <source>
        <dbReference type="EMBL" id="SVD22133.1"/>
    </source>
</evidence>
<name>A0A382TJI8_9ZZZZ</name>
<sequence length="44" mass="5378">PLSNKREMYKPEHPEKVVLWCVHDKKWRYLRPEGVSNIQTEWGI</sequence>
<proteinExistence type="predicted"/>
<accession>A0A382TJI8</accession>
<reference evidence="1" key="1">
    <citation type="submission" date="2018-05" db="EMBL/GenBank/DDBJ databases">
        <authorList>
            <person name="Lanie J.A."/>
            <person name="Ng W.-L."/>
            <person name="Kazmierczak K.M."/>
            <person name="Andrzejewski T.M."/>
            <person name="Davidsen T.M."/>
            <person name="Wayne K.J."/>
            <person name="Tettelin H."/>
            <person name="Glass J.I."/>
            <person name="Rusch D."/>
            <person name="Podicherti R."/>
            <person name="Tsui H.-C.T."/>
            <person name="Winkler M.E."/>
        </authorList>
    </citation>
    <scope>NUCLEOTIDE SEQUENCE</scope>
</reference>
<gene>
    <name evidence="1" type="ORF">METZ01_LOCUS374987</name>
</gene>